<dbReference type="InterPro" id="IPR036249">
    <property type="entry name" value="Thioredoxin-like_sf"/>
</dbReference>
<keyword evidence="5 10" id="KW-0732">Signal</keyword>
<dbReference type="Pfam" id="PF04756">
    <property type="entry name" value="OST3_OST6"/>
    <property type="match status" value="1"/>
</dbReference>
<dbReference type="Gene3D" id="3.40.30.10">
    <property type="entry name" value="Glutaredoxin"/>
    <property type="match status" value="1"/>
</dbReference>
<evidence type="ECO:0000256" key="3">
    <source>
        <dbReference type="ARBA" id="ARBA00009561"/>
    </source>
</evidence>
<keyword evidence="12" id="KW-1185">Reference proteome</keyword>
<comment type="similarity">
    <text evidence="3">Belongs to the OST3/OST6 family.</text>
</comment>
<dbReference type="GO" id="GO:0016740">
    <property type="term" value="F:transferase activity"/>
    <property type="evidence" value="ECO:0007669"/>
    <property type="project" value="UniProtKB-KW"/>
</dbReference>
<protein>
    <submittedName>
        <fullName evidence="11">Oligosaccharyl transferase subunit OST3/OST6 family</fullName>
    </submittedName>
</protein>
<keyword evidence="7 9" id="KW-1133">Transmembrane helix</keyword>
<evidence type="ECO:0000256" key="4">
    <source>
        <dbReference type="ARBA" id="ARBA00022692"/>
    </source>
</evidence>
<feature type="transmembrane region" description="Helical" evidence="9">
    <location>
        <begin position="252"/>
        <end position="272"/>
    </location>
</feature>
<dbReference type="GO" id="GO:0008250">
    <property type="term" value="C:oligosaccharyltransferase complex"/>
    <property type="evidence" value="ECO:0007669"/>
    <property type="project" value="TreeGrafter"/>
</dbReference>
<evidence type="ECO:0000256" key="7">
    <source>
        <dbReference type="ARBA" id="ARBA00022989"/>
    </source>
</evidence>
<organism evidence="11 12">
    <name type="scientific">Neolentinus lepideus HHB14362 ss-1</name>
    <dbReference type="NCBI Taxonomy" id="1314782"/>
    <lineage>
        <taxon>Eukaryota</taxon>
        <taxon>Fungi</taxon>
        <taxon>Dikarya</taxon>
        <taxon>Basidiomycota</taxon>
        <taxon>Agaricomycotina</taxon>
        <taxon>Agaricomycetes</taxon>
        <taxon>Gloeophyllales</taxon>
        <taxon>Gloeophyllaceae</taxon>
        <taxon>Neolentinus</taxon>
    </lineage>
</organism>
<evidence type="ECO:0000256" key="2">
    <source>
        <dbReference type="ARBA" id="ARBA00004477"/>
    </source>
</evidence>
<reference evidence="11 12" key="1">
    <citation type="journal article" date="2016" name="Mol. Biol. Evol.">
        <title>Comparative Genomics of Early-Diverging Mushroom-Forming Fungi Provides Insights into the Origins of Lignocellulose Decay Capabilities.</title>
        <authorList>
            <person name="Nagy L.G."/>
            <person name="Riley R."/>
            <person name="Tritt A."/>
            <person name="Adam C."/>
            <person name="Daum C."/>
            <person name="Floudas D."/>
            <person name="Sun H."/>
            <person name="Yadav J.S."/>
            <person name="Pangilinan J."/>
            <person name="Larsson K.H."/>
            <person name="Matsuura K."/>
            <person name="Barry K."/>
            <person name="Labutti K."/>
            <person name="Kuo R."/>
            <person name="Ohm R.A."/>
            <person name="Bhattacharya S.S."/>
            <person name="Shirouzu T."/>
            <person name="Yoshinaga Y."/>
            <person name="Martin F.M."/>
            <person name="Grigoriev I.V."/>
            <person name="Hibbett D.S."/>
        </authorList>
    </citation>
    <scope>NUCLEOTIDE SEQUENCE [LARGE SCALE GENOMIC DNA]</scope>
    <source>
        <strain evidence="11 12">HHB14362 ss-1</strain>
    </source>
</reference>
<dbReference type="AlphaFoldDB" id="A0A165TBV6"/>
<dbReference type="GO" id="GO:0018279">
    <property type="term" value="P:protein N-linked glycosylation via asparagine"/>
    <property type="evidence" value="ECO:0007669"/>
    <property type="project" value="TreeGrafter"/>
</dbReference>
<feature type="transmembrane region" description="Helical" evidence="9">
    <location>
        <begin position="203"/>
        <end position="222"/>
    </location>
</feature>
<evidence type="ECO:0000256" key="6">
    <source>
        <dbReference type="ARBA" id="ARBA00022824"/>
    </source>
</evidence>
<dbReference type="PANTHER" id="PTHR12692:SF0">
    <property type="entry name" value="GH11935P"/>
    <property type="match status" value="1"/>
</dbReference>
<feature type="chain" id="PRO_5007866965" evidence="10">
    <location>
        <begin position="18"/>
        <end position="315"/>
    </location>
</feature>
<evidence type="ECO:0000256" key="5">
    <source>
        <dbReference type="ARBA" id="ARBA00022729"/>
    </source>
</evidence>
<dbReference type="STRING" id="1314782.A0A165TBV6"/>
<evidence type="ECO:0000313" key="12">
    <source>
        <dbReference type="Proteomes" id="UP000076761"/>
    </source>
</evidence>
<feature type="transmembrane region" description="Helical" evidence="9">
    <location>
        <begin position="284"/>
        <end position="302"/>
    </location>
</feature>
<dbReference type="Proteomes" id="UP000076761">
    <property type="component" value="Unassembled WGS sequence"/>
</dbReference>
<sequence length="315" mass="35668">MLLPWLTLLWIPLYVLAAKSSVHQQLVELAAQNNGVIKLNDKTYDLLTSPDRDWSVSVHFTALDKRRRCNPCREFDPSWNAVAKAWSTVPRSERDHHFFATLDFDDGHTVFQKLGLTSAPVVHVYPAAEGPRRPVNGKLAPYKYDFTHGFDAEPLALELSKHTPVAIPYRAPIDWAKWGTFAVILLSGLITLRFISPVLQSRWTWAIGTIITSLVMQSGYMFTRIRGMPYTAGNGQWIAPGFQSQYGQETQVVAVIYGLLAVSFLMLTVIAPLQKSAQRQRAQIYLWTAVNLIIFSVLVSLFRTKNRGYPFKLFL</sequence>
<dbReference type="PANTHER" id="PTHR12692">
    <property type="entry name" value="DOLICHYL-DIPHOSPHOOLIGOSACCHARIDE--PROTEIN GLYCOSYLTRANSFERASE-RELATED"/>
    <property type="match status" value="1"/>
</dbReference>
<evidence type="ECO:0000256" key="8">
    <source>
        <dbReference type="ARBA" id="ARBA00023136"/>
    </source>
</evidence>
<evidence type="ECO:0000256" key="10">
    <source>
        <dbReference type="SAM" id="SignalP"/>
    </source>
</evidence>
<evidence type="ECO:0000256" key="9">
    <source>
        <dbReference type="SAM" id="Phobius"/>
    </source>
</evidence>
<dbReference type="EMBL" id="KV425566">
    <property type="protein sequence ID" value="KZT26442.1"/>
    <property type="molecule type" value="Genomic_DNA"/>
</dbReference>
<keyword evidence="11" id="KW-0808">Transferase</keyword>
<gene>
    <name evidence="11" type="ORF">NEOLEDRAFT_1131932</name>
</gene>
<comment type="function">
    <text evidence="1">Subunit of the oligosaccharyl transferase (OST) complex that catalyzes the initial transfer of a defined glycan (Glc(3)Man(9)GlcNAc(2) in eukaryotes) from the lipid carrier dolichol-pyrophosphate to an asparagine residue within an Asn-X-Ser/Thr consensus motif in nascent polypeptide chains, the first step in protein N-glycosylation. N-glycosylation occurs cotranslationally and the complex associates with the Sec61 complex at the channel-forming translocon complex that mediates protein translocation across the endoplasmic reticulum (ER). All subunits are required for a maximal enzyme activity.</text>
</comment>
<evidence type="ECO:0000256" key="1">
    <source>
        <dbReference type="ARBA" id="ARBA00002791"/>
    </source>
</evidence>
<proteinExistence type="inferred from homology"/>
<keyword evidence="6" id="KW-0256">Endoplasmic reticulum</keyword>
<evidence type="ECO:0000313" key="11">
    <source>
        <dbReference type="EMBL" id="KZT26442.1"/>
    </source>
</evidence>
<keyword evidence="4 9" id="KW-0812">Transmembrane</keyword>
<dbReference type="InterPro" id="IPR021149">
    <property type="entry name" value="OligosaccharylTrfase_OST3/OST6"/>
</dbReference>
<accession>A0A165TBV6</accession>
<feature type="signal peptide" evidence="10">
    <location>
        <begin position="1"/>
        <end position="17"/>
    </location>
</feature>
<dbReference type="FunCoup" id="A0A165TBV6">
    <property type="interactions" value="231"/>
</dbReference>
<dbReference type="OrthoDB" id="67566at2759"/>
<name>A0A165TBV6_9AGAM</name>
<keyword evidence="8 9" id="KW-0472">Membrane</keyword>
<comment type="subcellular location">
    <subcellularLocation>
        <location evidence="2">Endoplasmic reticulum membrane</location>
        <topology evidence="2">Multi-pass membrane protein</topology>
    </subcellularLocation>
</comment>
<dbReference type="InParanoid" id="A0A165TBV6"/>
<dbReference type="SUPFAM" id="SSF52833">
    <property type="entry name" value="Thioredoxin-like"/>
    <property type="match status" value="1"/>
</dbReference>